<protein>
    <recommendedName>
        <fullName evidence="1">Transcription elongation factor GreA/GreB C-terminal domain-containing protein</fullName>
    </recommendedName>
</protein>
<comment type="caution">
    <text evidence="2">The sequence shown here is derived from an EMBL/GenBank/DDBJ whole genome shotgun (WGS) entry which is preliminary data.</text>
</comment>
<dbReference type="InterPro" id="IPR023459">
    <property type="entry name" value="Tscrpt_elong_fac_GreA/B_fam"/>
</dbReference>
<dbReference type="SUPFAM" id="SSF54534">
    <property type="entry name" value="FKBP-like"/>
    <property type="match status" value="1"/>
</dbReference>
<keyword evidence="3" id="KW-1185">Reference proteome</keyword>
<accession>K6ZQ25</accession>
<dbReference type="InterPro" id="IPR001437">
    <property type="entry name" value="Tscrpt_elong_fac_GreA/B_C"/>
</dbReference>
<dbReference type="Proteomes" id="UP000006322">
    <property type="component" value="Unassembled WGS sequence"/>
</dbReference>
<dbReference type="GO" id="GO:0003677">
    <property type="term" value="F:DNA binding"/>
    <property type="evidence" value="ECO:0007669"/>
    <property type="project" value="InterPro"/>
</dbReference>
<evidence type="ECO:0000259" key="1">
    <source>
        <dbReference type="Pfam" id="PF01272"/>
    </source>
</evidence>
<dbReference type="Pfam" id="PF01272">
    <property type="entry name" value="GreA_GreB"/>
    <property type="match status" value="1"/>
</dbReference>
<dbReference type="PANTHER" id="PTHR30437">
    <property type="entry name" value="TRANSCRIPTION ELONGATION FACTOR GREA"/>
    <property type="match status" value="1"/>
</dbReference>
<dbReference type="GO" id="GO:0070063">
    <property type="term" value="F:RNA polymerase binding"/>
    <property type="evidence" value="ECO:0007669"/>
    <property type="project" value="InterPro"/>
</dbReference>
<name>K6ZQ25_9ALTE</name>
<dbReference type="GO" id="GO:0032784">
    <property type="term" value="P:regulation of DNA-templated transcription elongation"/>
    <property type="evidence" value="ECO:0007669"/>
    <property type="project" value="InterPro"/>
</dbReference>
<dbReference type="Gene3D" id="3.10.50.30">
    <property type="entry name" value="Transcription elongation factor, GreA/GreB, C-terminal domain"/>
    <property type="match status" value="1"/>
</dbReference>
<gene>
    <name evidence="2" type="ORF">GPLA_0052</name>
</gene>
<dbReference type="EMBL" id="BAER01000005">
    <property type="protein sequence ID" value="GAC30973.1"/>
    <property type="molecule type" value="Genomic_DNA"/>
</dbReference>
<dbReference type="STRING" id="1129793.GPLA_0052"/>
<organism evidence="2 3">
    <name type="scientific">Paraglaciecola polaris LMG 21857</name>
    <dbReference type="NCBI Taxonomy" id="1129793"/>
    <lineage>
        <taxon>Bacteria</taxon>
        <taxon>Pseudomonadati</taxon>
        <taxon>Pseudomonadota</taxon>
        <taxon>Gammaproteobacteria</taxon>
        <taxon>Alteromonadales</taxon>
        <taxon>Alteromonadaceae</taxon>
        <taxon>Paraglaciecola</taxon>
    </lineage>
</organism>
<reference evidence="3" key="1">
    <citation type="journal article" date="2014" name="Environ. Microbiol.">
        <title>Comparative genomics of the marine bacterial genus Glaciecola reveals the high degree of genomic diversity and genomic characteristic for cold adaptation.</title>
        <authorList>
            <person name="Qin Q.L."/>
            <person name="Xie B.B."/>
            <person name="Yu Y."/>
            <person name="Shu Y.L."/>
            <person name="Rong J.C."/>
            <person name="Zhang Y.J."/>
            <person name="Zhao D.L."/>
            <person name="Chen X.L."/>
            <person name="Zhang X.Y."/>
            <person name="Chen B."/>
            <person name="Zhou B.C."/>
            <person name="Zhang Y.Z."/>
        </authorList>
    </citation>
    <scope>NUCLEOTIDE SEQUENCE [LARGE SCALE GENOMIC DNA]</scope>
    <source>
        <strain evidence="3">LMG 21857</strain>
    </source>
</reference>
<sequence>MLMRIFRICKTLICPPNSMLQDAGHRILLDPIALCLLLNQLEFSDRQSSRLQNRVRIGSTVVLRNVATKERLILHIVKDQKACPEQGIVSFTSIIGSTLIGLRRGDVARVNTAQGELKFKLLKVNYSATNLSQ</sequence>
<dbReference type="PANTHER" id="PTHR30437:SF4">
    <property type="entry name" value="TRANSCRIPTION ELONGATION FACTOR GREA"/>
    <property type="match status" value="1"/>
</dbReference>
<evidence type="ECO:0000313" key="2">
    <source>
        <dbReference type="EMBL" id="GAC30973.1"/>
    </source>
</evidence>
<evidence type="ECO:0000313" key="3">
    <source>
        <dbReference type="Proteomes" id="UP000006322"/>
    </source>
</evidence>
<dbReference type="AlphaFoldDB" id="K6ZQ25"/>
<dbReference type="GO" id="GO:0006354">
    <property type="term" value="P:DNA-templated transcription elongation"/>
    <property type="evidence" value="ECO:0007669"/>
    <property type="project" value="TreeGrafter"/>
</dbReference>
<dbReference type="InterPro" id="IPR036953">
    <property type="entry name" value="GreA/GreB_C_sf"/>
</dbReference>
<proteinExistence type="predicted"/>
<feature type="domain" description="Transcription elongation factor GreA/GreB C-terminal" evidence="1">
    <location>
        <begin position="53"/>
        <end position="126"/>
    </location>
</feature>